<evidence type="ECO:0000313" key="3">
    <source>
        <dbReference type="Proteomes" id="UP000252355"/>
    </source>
</evidence>
<name>A0A367ZU01_9BACT</name>
<feature type="region of interest" description="Disordered" evidence="1">
    <location>
        <begin position="25"/>
        <end position="56"/>
    </location>
</feature>
<comment type="caution">
    <text evidence="2">The sequence shown here is derived from an EMBL/GenBank/DDBJ whole genome shotgun (WGS) entry which is preliminary data.</text>
</comment>
<organism evidence="2 3">
    <name type="scientific">Candidatus Ozemobacter sibiricus</name>
    <dbReference type="NCBI Taxonomy" id="2268124"/>
    <lineage>
        <taxon>Bacteria</taxon>
        <taxon>Candidatus Ozemobacteria</taxon>
        <taxon>Candidatus Ozemobacterales</taxon>
        <taxon>Candidatus Ozemobacteraceae</taxon>
        <taxon>Candidatus Ozemobacter</taxon>
    </lineage>
</organism>
<sequence>MGAVGRRGIPPGDPLAKPVFEKPGVIGHGHFGRTQHTIIGSRGSQPNPRHRQPRAT</sequence>
<gene>
    <name evidence="2" type="ORF">OZSIB_0654</name>
</gene>
<evidence type="ECO:0000313" key="2">
    <source>
        <dbReference type="EMBL" id="RCK81520.1"/>
    </source>
</evidence>
<feature type="compositionally biased region" description="Polar residues" evidence="1">
    <location>
        <begin position="34"/>
        <end position="47"/>
    </location>
</feature>
<dbReference type="AlphaFoldDB" id="A0A367ZU01"/>
<evidence type="ECO:0000256" key="1">
    <source>
        <dbReference type="SAM" id="MobiDB-lite"/>
    </source>
</evidence>
<protein>
    <submittedName>
        <fullName evidence="2">Uncharacterized protein</fullName>
    </submittedName>
</protein>
<proteinExistence type="predicted"/>
<accession>A0A367ZU01</accession>
<reference evidence="2 3" key="1">
    <citation type="submission" date="2018-05" db="EMBL/GenBank/DDBJ databases">
        <title>A metagenomic window into the 2 km-deep terrestrial subsurface aquifer revealed taxonomically and functionally diverse microbial community comprising novel uncultured bacterial lineages.</title>
        <authorList>
            <person name="Kadnikov V.V."/>
            <person name="Mardanov A.V."/>
            <person name="Beletsky A.V."/>
            <person name="Banks D."/>
            <person name="Pimenov N.V."/>
            <person name="Frank Y.A."/>
            <person name="Karnachuk O.V."/>
            <person name="Ravin N.V."/>
        </authorList>
    </citation>
    <scope>NUCLEOTIDE SEQUENCE [LARGE SCALE GENOMIC DNA]</scope>
    <source>
        <strain evidence="2">BY5</strain>
    </source>
</reference>
<dbReference type="EMBL" id="QOQW01000001">
    <property type="protein sequence ID" value="RCK81520.1"/>
    <property type="molecule type" value="Genomic_DNA"/>
</dbReference>
<dbReference type="Proteomes" id="UP000252355">
    <property type="component" value="Unassembled WGS sequence"/>
</dbReference>